<accession>A0A448XPK9</accession>
<sequence>MQESDKVAALASVVWPTTSDLPNRREHAFTASALADEASLRLPPSLRNHNHTHTLTPTPNSFDRPNKADVYSNGLFLLSRLPRRWVRRPGYMVGQMRIDANRKCVCQPQRHMNRRHDGPLKGREGIVSAGRAQAWSEWFVSADEVGSKRRGAVRFCRIHASEDWASSLRARWGPTDQWARKLECR</sequence>
<proteinExistence type="predicted"/>
<dbReference type="Proteomes" id="UP000784294">
    <property type="component" value="Unassembled WGS sequence"/>
</dbReference>
<dbReference type="EMBL" id="CAAALY010270729">
    <property type="protein sequence ID" value="VEL41728.1"/>
    <property type="molecule type" value="Genomic_DNA"/>
</dbReference>
<evidence type="ECO:0000313" key="3">
    <source>
        <dbReference type="Proteomes" id="UP000784294"/>
    </source>
</evidence>
<comment type="caution">
    <text evidence="2">The sequence shown here is derived from an EMBL/GenBank/DDBJ whole genome shotgun (WGS) entry which is preliminary data.</text>
</comment>
<dbReference type="AlphaFoldDB" id="A0A448XPK9"/>
<evidence type="ECO:0000256" key="1">
    <source>
        <dbReference type="SAM" id="MobiDB-lite"/>
    </source>
</evidence>
<reference evidence="2" key="1">
    <citation type="submission" date="2018-11" db="EMBL/GenBank/DDBJ databases">
        <authorList>
            <consortium name="Pathogen Informatics"/>
        </authorList>
    </citation>
    <scope>NUCLEOTIDE SEQUENCE</scope>
</reference>
<protein>
    <submittedName>
        <fullName evidence="2">Uncharacterized protein</fullName>
    </submittedName>
</protein>
<name>A0A448XPK9_9PLAT</name>
<gene>
    <name evidence="2" type="ORF">PXEA_LOCUS35168</name>
</gene>
<feature type="region of interest" description="Disordered" evidence="1">
    <location>
        <begin position="43"/>
        <end position="66"/>
    </location>
</feature>
<evidence type="ECO:0000313" key="2">
    <source>
        <dbReference type="EMBL" id="VEL41728.1"/>
    </source>
</evidence>
<organism evidence="2 3">
    <name type="scientific">Protopolystoma xenopodis</name>
    <dbReference type="NCBI Taxonomy" id="117903"/>
    <lineage>
        <taxon>Eukaryota</taxon>
        <taxon>Metazoa</taxon>
        <taxon>Spiralia</taxon>
        <taxon>Lophotrochozoa</taxon>
        <taxon>Platyhelminthes</taxon>
        <taxon>Monogenea</taxon>
        <taxon>Polyopisthocotylea</taxon>
        <taxon>Polystomatidea</taxon>
        <taxon>Polystomatidae</taxon>
        <taxon>Protopolystoma</taxon>
    </lineage>
</organism>
<keyword evidence="3" id="KW-1185">Reference proteome</keyword>